<evidence type="ECO:0000256" key="1">
    <source>
        <dbReference type="ARBA" id="ARBA00005698"/>
    </source>
</evidence>
<comment type="catalytic activity">
    <reaction evidence="2">
        <text>a quinone + NADH + 5 H(+)(in) = a quinol + NAD(+) + 4 H(+)(out)</text>
        <dbReference type="Rhea" id="RHEA:57888"/>
        <dbReference type="ChEBI" id="CHEBI:15378"/>
        <dbReference type="ChEBI" id="CHEBI:24646"/>
        <dbReference type="ChEBI" id="CHEBI:57540"/>
        <dbReference type="ChEBI" id="CHEBI:57945"/>
        <dbReference type="ChEBI" id="CHEBI:132124"/>
    </reaction>
</comment>
<evidence type="ECO:0000256" key="2">
    <source>
        <dbReference type="RuleBase" id="RU004429"/>
    </source>
</evidence>
<dbReference type="Pfam" id="PF00499">
    <property type="entry name" value="Oxidored_q3"/>
    <property type="match status" value="1"/>
</dbReference>
<feature type="transmembrane region" description="Helical" evidence="2">
    <location>
        <begin position="21"/>
        <end position="41"/>
    </location>
</feature>
<dbReference type="GO" id="GO:0048038">
    <property type="term" value="F:quinone binding"/>
    <property type="evidence" value="ECO:0007669"/>
    <property type="project" value="UniProtKB-UniRule"/>
</dbReference>
<dbReference type="GO" id="GO:0005886">
    <property type="term" value="C:plasma membrane"/>
    <property type="evidence" value="ECO:0007669"/>
    <property type="project" value="UniProtKB-SubCell"/>
</dbReference>
<dbReference type="AlphaFoldDB" id="A0A0S4TLZ9"/>
<dbReference type="EMBL" id="LN899819">
    <property type="protein sequence ID" value="CUV11086.1"/>
    <property type="molecule type" value="Genomic_DNA"/>
</dbReference>
<gene>
    <name evidence="3" type="primary">nuoJ</name>
    <name evidence="3" type="ORF">RUN39_v1_50158</name>
</gene>
<keyword evidence="2" id="KW-0472">Membrane</keyword>
<feature type="transmembrane region" description="Helical" evidence="2">
    <location>
        <begin position="74"/>
        <end position="95"/>
    </location>
</feature>
<protein>
    <recommendedName>
        <fullName evidence="2">NADH-quinone oxidoreductase subunit J</fullName>
        <ecNumber evidence="2">7.1.1.-</ecNumber>
    </recommendedName>
</protein>
<dbReference type="Gene3D" id="1.20.120.1200">
    <property type="entry name" value="NADH-ubiquinone/plastoquinone oxidoreductase chain 6, subunit NuoJ"/>
    <property type="match status" value="1"/>
</dbReference>
<keyword evidence="2" id="KW-0520">NAD</keyword>
<accession>A0A0S4TLZ9</accession>
<comment type="similarity">
    <text evidence="1 2">Belongs to the complex I subunit 6 family.</text>
</comment>
<comment type="subcellular location">
    <subcellularLocation>
        <location evidence="2">Cell membrane</location>
        <topology evidence="2">Multi-pass membrane protein</topology>
    </subcellularLocation>
</comment>
<dbReference type="NCBIfam" id="NF005164">
    <property type="entry name" value="PRK06638.1-4"/>
    <property type="match status" value="1"/>
</dbReference>
<keyword evidence="2" id="KW-0812">Transmembrane</keyword>
<evidence type="ECO:0000313" key="3">
    <source>
        <dbReference type="EMBL" id="CUV11086.1"/>
    </source>
</evidence>
<dbReference type="EC" id="7.1.1.-" evidence="2"/>
<dbReference type="GO" id="GO:0008137">
    <property type="term" value="F:NADH dehydrogenase (ubiquinone) activity"/>
    <property type="evidence" value="ECO:0007669"/>
    <property type="project" value="UniProtKB-UniRule"/>
</dbReference>
<sequence>MPPRLWMNACRKTARVRIMEITTIIFYCFSLVLVLSALKVITAKNPVHAALFLVLSFFTAAAIWMLLKAEFLAITLVLVYVGAVMVLFLFVVMMIDVDIEHLRRDFWTYVPMGAFVGAVIIMEMAVVLTKAFMGRSQPVQELPKALSGPNTQALGKLIYTDYIYAFEVAGAVLLLAIVAAVALTARRRKDSKAQNVADQVRVQRKDRVRLISMPAEKAASAAPAETNR</sequence>
<feature type="transmembrane region" description="Helical" evidence="2">
    <location>
        <begin position="107"/>
        <end position="128"/>
    </location>
</feature>
<feature type="transmembrane region" description="Helical" evidence="2">
    <location>
        <begin position="47"/>
        <end position="67"/>
    </location>
</feature>
<organism evidence="3">
    <name type="scientific">Ralstonia solanacearum</name>
    <name type="common">Pseudomonas solanacearum</name>
    <dbReference type="NCBI Taxonomy" id="305"/>
    <lineage>
        <taxon>Bacteria</taxon>
        <taxon>Pseudomonadati</taxon>
        <taxon>Pseudomonadota</taxon>
        <taxon>Betaproteobacteria</taxon>
        <taxon>Burkholderiales</taxon>
        <taxon>Burkholderiaceae</taxon>
        <taxon>Ralstonia</taxon>
        <taxon>Ralstonia solanacearum species complex</taxon>
    </lineage>
</organism>
<dbReference type="PANTHER" id="PTHR33269:SF17">
    <property type="entry name" value="NADH-UBIQUINONE OXIDOREDUCTASE CHAIN 6"/>
    <property type="match status" value="1"/>
</dbReference>
<dbReference type="InterPro" id="IPR001457">
    <property type="entry name" value="NADH_UbQ/plastoQ_OxRdtase_su6"/>
</dbReference>
<dbReference type="GO" id="GO:0016491">
    <property type="term" value="F:oxidoreductase activity"/>
    <property type="evidence" value="ECO:0007669"/>
    <property type="project" value="UniProtKB-KW"/>
</dbReference>
<keyword evidence="2" id="KW-1003">Cell membrane</keyword>
<dbReference type="PANTHER" id="PTHR33269">
    <property type="entry name" value="NADH-UBIQUINONE OXIDOREDUCTASE CHAIN 6"/>
    <property type="match status" value="1"/>
</dbReference>
<proteinExistence type="inferred from homology"/>
<feature type="transmembrane region" description="Helical" evidence="2">
    <location>
        <begin position="162"/>
        <end position="185"/>
    </location>
</feature>
<keyword evidence="2" id="KW-0874">Quinone</keyword>
<keyword evidence="3" id="KW-0560">Oxidoreductase</keyword>
<comment type="function">
    <text evidence="2">NDH-1 shuttles electrons from NADH, via FMN and iron-sulfur (Fe-S) centers, to quinones in the respiratory chain. Couples the redox reaction to proton translocation (for every two electrons transferred, four hydrogen ions are translocated across the cytoplasmic membrane), and thus conserves the redox energy in a proton gradient.</text>
</comment>
<reference evidence="3" key="1">
    <citation type="submission" date="2015-10" db="EMBL/GenBank/DDBJ databases">
        <authorList>
            <person name="Gilbert D.G."/>
        </authorList>
    </citation>
    <scope>NUCLEOTIDE SEQUENCE</scope>
    <source>
        <strain evidence="3">Phyl III-seqv23</strain>
    </source>
</reference>
<dbReference type="InterPro" id="IPR042106">
    <property type="entry name" value="Nuo/plastoQ_OxRdtase_6_NuoJ"/>
</dbReference>
<keyword evidence="2" id="KW-1133">Transmembrane helix</keyword>
<name>A0A0S4TLZ9_RALSL</name>